<evidence type="ECO:0000259" key="1">
    <source>
        <dbReference type="Pfam" id="PF13966"/>
    </source>
</evidence>
<protein>
    <recommendedName>
        <fullName evidence="1">Reverse transcriptase zinc-binding domain-containing protein</fullName>
    </recommendedName>
</protein>
<name>A0A7J8M8Z7_9ROSI</name>
<dbReference type="AlphaFoldDB" id="A0A7J8M8Z7"/>
<gene>
    <name evidence="2" type="ORF">Golob_018037</name>
</gene>
<evidence type="ECO:0000313" key="2">
    <source>
        <dbReference type="EMBL" id="MBA0561188.1"/>
    </source>
</evidence>
<dbReference type="InterPro" id="IPR026960">
    <property type="entry name" value="RVT-Znf"/>
</dbReference>
<feature type="non-terminal residue" evidence="2">
    <location>
        <position position="1"/>
    </location>
</feature>
<feature type="domain" description="Reverse transcriptase zinc-binding" evidence="1">
    <location>
        <begin position="42"/>
        <end position="111"/>
    </location>
</feature>
<accession>A0A7J8M8Z7</accession>
<sequence>NIVGIGRPSAEDVDDFPGWWWEIRENSQLSTTSYSVDPHDMSNNESHWRWLWHVRCPQRIRVFLWLAHKGKLLTNDERVRWHMASDSRCEFCGEVETVSHVLRCLEALAIWVRLFKRDKLDEFLSMELQQWFVLNLSDASHISNENKRLLYEEFVEVEELWEHCLQLWQNTCRLNMVQGGGQLMANAVAQTVSRMRLLNWGHLNMLEDCILSGHRQLKFAHCSMMMQWEELVQD</sequence>
<dbReference type="Proteomes" id="UP000593572">
    <property type="component" value="Unassembled WGS sequence"/>
</dbReference>
<evidence type="ECO:0000313" key="3">
    <source>
        <dbReference type="Proteomes" id="UP000593572"/>
    </source>
</evidence>
<dbReference type="EMBL" id="JABEZX010000007">
    <property type="protein sequence ID" value="MBA0561188.1"/>
    <property type="molecule type" value="Genomic_DNA"/>
</dbReference>
<proteinExistence type="predicted"/>
<organism evidence="2 3">
    <name type="scientific">Gossypium lobatum</name>
    <dbReference type="NCBI Taxonomy" id="34289"/>
    <lineage>
        <taxon>Eukaryota</taxon>
        <taxon>Viridiplantae</taxon>
        <taxon>Streptophyta</taxon>
        <taxon>Embryophyta</taxon>
        <taxon>Tracheophyta</taxon>
        <taxon>Spermatophyta</taxon>
        <taxon>Magnoliopsida</taxon>
        <taxon>eudicotyledons</taxon>
        <taxon>Gunneridae</taxon>
        <taxon>Pentapetalae</taxon>
        <taxon>rosids</taxon>
        <taxon>malvids</taxon>
        <taxon>Malvales</taxon>
        <taxon>Malvaceae</taxon>
        <taxon>Malvoideae</taxon>
        <taxon>Gossypium</taxon>
    </lineage>
</organism>
<reference evidence="2 3" key="1">
    <citation type="journal article" date="2019" name="Genome Biol. Evol.">
        <title>Insights into the evolution of the New World diploid cottons (Gossypium, subgenus Houzingenia) based on genome sequencing.</title>
        <authorList>
            <person name="Grover C.E."/>
            <person name="Arick M.A. 2nd"/>
            <person name="Thrash A."/>
            <person name="Conover J.L."/>
            <person name="Sanders W.S."/>
            <person name="Peterson D.G."/>
            <person name="Frelichowski J.E."/>
            <person name="Scheffler J.A."/>
            <person name="Scheffler B.E."/>
            <person name="Wendel J.F."/>
        </authorList>
    </citation>
    <scope>NUCLEOTIDE SEQUENCE [LARGE SCALE GENOMIC DNA]</scope>
    <source>
        <strain evidence="2">157</strain>
        <tissue evidence="2">Leaf</tissue>
    </source>
</reference>
<keyword evidence="3" id="KW-1185">Reference proteome</keyword>
<comment type="caution">
    <text evidence="2">The sequence shown here is derived from an EMBL/GenBank/DDBJ whole genome shotgun (WGS) entry which is preliminary data.</text>
</comment>
<dbReference type="Pfam" id="PF13966">
    <property type="entry name" value="zf-RVT"/>
    <property type="match status" value="1"/>
</dbReference>